<feature type="region of interest" description="Disordered" evidence="1">
    <location>
        <begin position="124"/>
        <end position="146"/>
    </location>
</feature>
<keyword evidence="3" id="KW-1185">Reference proteome</keyword>
<sequence length="146" mass="16903">MMKLSDMFAQLAENARSFEKRASEWQDEMNSRNDEMMASARKWQETAMQRQDEMNQQMRSYFEGAGEQVRTQWQTMQSAWEDQFAQMQKKGEDMRQSAMKGGYFPDWAEAYAAQMVAFAQKMQDEASNAMAAATEARAKDAKSKKS</sequence>
<dbReference type="STRING" id="364199.SAMN04489858_103247"/>
<feature type="compositionally biased region" description="Basic and acidic residues" evidence="1">
    <location>
        <begin position="16"/>
        <end position="35"/>
    </location>
</feature>
<protein>
    <submittedName>
        <fullName evidence="2">Uncharacterized protein</fullName>
    </submittedName>
</protein>
<dbReference type="AlphaFoldDB" id="A0A1I0CCN7"/>
<reference evidence="2 3" key="1">
    <citation type="submission" date="2016-10" db="EMBL/GenBank/DDBJ databases">
        <authorList>
            <person name="de Groot N.N."/>
        </authorList>
    </citation>
    <scope>NUCLEOTIDE SEQUENCE [LARGE SCALE GENOMIC DNA]</scope>
    <source>
        <strain evidence="2 3">DSM 17862</strain>
    </source>
</reference>
<feature type="compositionally biased region" description="Basic and acidic residues" evidence="1">
    <location>
        <begin position="136"/>
        <end position="146"/>
    </location>
</feature>
<dbReference type="EMBL" id="FOHO01000003">
    <property type="protein sequence ID" value="SET16697.1"/>
    <property type="molecule type" value="Genomic_DNA"/>
</dbReference>
<evidence type="ECO:0000313" key="2">
    <source>
        <dbReference type="EMBL" id="SET16697.1"/>
    </source>
</evidence>
<evidence type="ECO:0000256" key="1">
    <source>
        <dbReference type="SAM" id="MobiDB-lite"/>
    </source>
</evidence>
<name>A0A1I0CCN7_9RHOB</name>
<dbReference type="OrthoDB" id="7775151at2"/>
<feature type="compositionally biased region" description="Low complexity" evidence="1">
    <location>
        <begin position="126"/>
        <end position="135"/>
    </location>
</feature>
<proteinExistence type="predicted"/>
<evidence type="ECO:0000313" key="3">
    <source>
        <dbReference type="Proteomes" id="UP000199180"/>
    </source>
</evidence>
<accession>A0A1I0CCN7</accession>
<dbReference type="Proteomes" id="UP000199180">
    <property type="component" value="Unassembled WGS sequence"/>
</dbReference>
<organism evidence="2 3">
    <name type="scientific">Paracoccus homiensis</name>
    <dbReference type="NCBI Taxonomy" id="364199"/>
    <lineage>
        <taxon>Bacteria</taxon>
        <taxon>Pseudomonadati</taxon>
        <taxon>Pseudomonadota</taxon>
        <taxon>Alphaproteobacteria</taxon>
        <taxon>Rhodobacterales</taxon>
        <taxon>Paracoccaceae</taxon>
        <taxon>Paracoccus</taxon>
    </lineage>
</organism>
<feature type="region of interest" description="Disordered" evidence="1">
    <location>
        <begin position="16"/>
        <end position="52"/>
    </location>
</feature>
<gene>
    <name evidence="2" type="ORF">SAMN04489858_103247</name>
</gene>
<dbReference type="RefSeq" id="WP_090733229.1">
    <property type="nucleotide sequence ID" value="NZ_CP177219.1"/>
</dbReference>